<gene>
    <name evidence="1" type="ORF">CKAH01_15029</name>
</gene>
<sequence length="64" mass="7113">MPSIPSCMLPLNMLPGQASNFTPNLFSFFLSSLQSLSFETAIKSIWREKLGPHLARTHSRTACC</sequence>
<evidence type="ECO:0000313" key="1">
    <source>
        <dbReference type="EMBL" id="KAK2769747.1"/>
    </source>
</evidence>
<protein>
    <submittedName>
        <fullName evidence="1">Uncharacterized protein</fullName>
    </submittedName>
</protein>
<comment type="caution">
    <text evidence="1">The sequence shown here is derived from an EMBL/GenBank/DDBJ whole genome shotgun (WGS) entry which is preliminary data.</text>
</comment>
<dbReference type="Proteomes" id="UP001281614">
    <property type="component" value="Unassembled WGS sequence"/>
</dbReference>
<proteinExistence type="predicted"/>
<accession>A0AAD9YKH3</accession>
<dbReference type="EMBL" id="VYYT01000106">
    <property type="protein sequence ID" value="KAK2769747.1"/>
    <property type="molecule type" value="Genomic_DNA"/>
</dbReference>
<dbReference type="AlphaFoldDB" id="A0AAD9YKH3"/>
<organism evidence="1 2">
    <name type="scientific">Colletotrichum kahawae</name>
    <name type="common">Coffee berry disease fungus</name>
    <dbReference type="NCBI Taxonomy" id="34407"/>
    <lineage>
        <taxon>Eukaryota</taxon>
        <taxon>Fungi</taxon>
        <taxon>Dikarya</taxon>
        <taxon>Ascomycota</taxon>
        <taxon>Pezizomycotina</taxon>
        <taxon>Sordariomycetes</taxon>
        <taxon>Hypocreomycetidae</taxon>
        <taxon>Glomerellales</taxon>
        <taxon>Glomerellaceae</taxon>
        <taxon>Colletotrichum</taxon>
        <taxon>Colletotrichum gloeosporioides species complex</taxon>
    </lineage>
</organism>
<name>A0AAD9YKH3_COLKA</name>
<keyword evidence="2" id="KW-1185">Reference proteome</keyword>
<evidence type="ECO:0000313" key="2">
    <source>
        <dbReference type="Proteomes" id="UP001281614"/>
    </source>
</evidence>
<reference evidence="1" key="1">
    <citation type="submission" date="2023-02" db="EMBL/GenBank/DDBJ databases">
        <title>Colletotrichum kahawae CIFC_Que2 genome sequencing and assembly.</title>
        <authorList>
            <person name="Baroncelli R."/>
        </authorList>
    </citation>
    <scope>NUCLEOTIDE SEQUENCE</scope>
    <source>
        <strain evidence="1">CIFC_Que2</strain>
    </source>
</reference>